<gene>
    <name evidence="2" type="ORF">EC518_04090</name>
</gene>
<feature type="non-terminal residue" evidence="2">
    <location>
        <position position="63"/>
    </location>
</feature>
<dbReference type="Proteomes" id="UP000289022">
    <property type="component" value="Unassembled WGS sequence"/>
</dbReference>
<feature type="transmembrane region" description="Helical" evidence="1">
    <location>
        <begin position="45"/>
        <end position="62"/>
    </location>
</feature>
<protein>
    <submittedName>
        <fullName evidence="2">NADH-quinone oxidoreductase subunit N</fullName>
    </submittedName>
</protein>
<accession>A0A438XPM7</accession>
<keyword evidence="1" id="KW-1133">Transmembrane helix</keyword>
<organism evidence="2 3">
    <name type="scientific">Helicobacter pylori</name>
    <name type="common">Campylobacter pylori</name>
    <dbReference type="NCBI Taxonomy" id="210"/>
    <lineage>
        <taxon>Bacteria</taxon>
        <taxon>Pseudomonadati</taxon>
        <taxon>Campylobacterota</taxon>
        <taxon>Epsilonproteobacteria</taxon>
        <taxon>Campylobacterales</taxon>
        <taxon>Helicobacteraceae</taxon>
        <taxon>Helicobacter</taxon>
    </lineage>
</organism>
<proteinExistence type="predicted"/>
<dbReference type="AlphaFoldDB" id="A0A438XPM7"/>
<evidence type="ECO:0000256" key="1">
    <source>
        <dbReference type="SAM" id="Phobius"/>
    </source>
</evidence>
<evidence type="ECO:0000313" key="3">
    <source>
        <dbReference type="Proteomes" id="UP000289022"/>
    </source>
</evidence>
<keyword evidence="1" id="KW-0472">Membrane</keyword>
<reference evidence="2 3" key="1">
    <citation type="submission" date="2018-11" db="EMBL/GenBank/DDBJ databases">
        <title>Genetic determinants and prediction of antibiotic resistance phenotypes in Helicobacter pylori.</title>
        <authorList>
            <person name="Wagner K."/>
        </authorList>
    </citation>
    <scope>NUCLEOTIDE SEQUENCE [LARGE SCALE GENOMIC DNA]</scope>
    <source>
        <strain evidence="2 3">ZH70</strain>
    </source>
</reference>
<evidence type="ECO:0000313" key="2">
    <source>
        <dbReference type="EMBL" id="RVZ39951.1"/>
    </source>
</evidence>
<keyword evidence="1" id="KW-0812">Transmembrane</keyword>
<dbReference type="EMBL" id="RJGP01000140">
    <property type="protein sequence ID" value="RVZ39951.1"/>
    <property type="molecule type" value="Genomic_DNA"/>
</dbReference>
<comment type="caution">
    <text evidence="2">The sequence shown here is derived from an EMBL/GenBank/DDBJ whole genome shotgun (WGS) entry which is preliminary data.</text>
</comment>
<name>A0A438XPM7_HELPX</name>
<feature type="transmembrane region" description="Helical" evidence="1">
    <location>
        <begin position="18"/>
        <end position="38"/>
    </location>
</feature>
<sequence length="63" mass="7104">MLINSLHISFDSFSFESILPMLVLVCGGIFTLLINAFTSRFSRNLNVFLCMLFLVLDFLVVLG</sequence>